<comment type="caution">
    <text evidence="2">The sequence shown here is derived from an EMBL/GenBank/DDBJ whole genome shotgun (WGS) entry which is preliminary data.</text>
</comment>
<evidence type="ECO:0000256" key="1">
    <source>
        <dbReference type="SAM" id="Coils"/>
    </source>
</evidence>
<name>A0ABT0PW37_9FLAO</name>
<organism evidence="2 3">
    <name type="scientific">Flagellimonas spongiicola</name>
    <dbReference type="NCBI Taxonomy" id="2942208"/>
    <lineage>
        <taxon>Bacteria</taxon>
        <taxon>Pseudomonadati</taxon>
        <taxon>Bacteroidota</taxon>
        <taxon>Flavobacteriia</taxon>
        <taxon>Flavobacteriales</taxon>
        <taxon>Flavobacteriaceae</taxon>
        <taxon>Flagellimonas</taxon>
    </lineage>
</organism>
<keyword evidence="3" id="KW-1185">Reference proteome</keyword>
<protein>
    <submittedName>
        <fullName evidence="2">Lacal_2735 family protein</fullName>
    </submittedName>
</protein>
<keyword evidence="1" id="KW-0175">Coiled coil</keyword>
<dbReference type="InterPro" id="IPR045493">
    <property type="entry name" value="DUF6435"/>
</dbReference>
<proteinExistence type="predicted"/>
<dbReference type="RefSeq" id="WP_249658769.1">
    <property type="nucleotide sequence ID" value="NZ_JAMFMA010000005.1"/>
</dbReference>
<gene>
    <name evidence="2" type="ORF">M3P19_16315</name>
</gene>
<dbReference type="EMBL" id="JAMFMA010000005">
    <property type="protein sequence ID" value="MCL6275580.1"/>
    <property type="molecule type" value="Genomic_DNA"/>
</dbReference>
<evidence type="ECO:0000313" key="3">
    <source>
        <dbReference type="Proteomes" id="UP001203607"/>
    </source>
</evidence>
<sequence>MLKIFRKKTELERLQKEYSRLLKEAHILSTSNRKLSDQKIFEAEEIIKQMETLV</sequence>
<dbReference type="Proteomes" id="UP001203607">
    <property type="component" value="Unassembled WGS sequence"/>
</dbReference>
<accession>A0ABT0PW37</accession>
<dbReference type="NCBIfam" id="NF033487">
    <property type="entry name" value="Lacal_2735_fam"/>
    <property type="match status" value="1"/>
</dbReference>
<evidence type="ECO:0000313" key="2">
    <source>
        <dbReference type="EMBL" id="MCL6275580.1"/>
    </source>
</evidence>
<feature type="coiled-coil region" evidence="1">
    <location>
        <begin position="4"/>
        <end position="31"/>
    </location>
</feature>
<reference evidence="2 3" key="1">
    <citation type="submission" date="2022-05" db="EMBL/GenBank/DDBJ databases">
        <authorList>
            <person name="Park J.-S."/>
        </authorList>
    </citation>
    <scope>NUCLEOTIDE SEQUENCE [LARGE SCALE GENOMIC DNA]</scope>
    <source>
        <strain evidence="2 3">2012CJ35-5</strain>
    </source>
</reference>